<dbReference type="CDD" id="cd06662">
    <property type="entry name" value="SURF1"/>
    <property type="match status" value="1"/>
</dbReference>
<keyword evidence="3 6" id="KW-0812">Transmembrane</keyword>
<dbReference type="PANTHER" id="PTHR23427:SF2">
    <property type="entry name" value="SURFEIT LOCUS PROTEIN 1"/>
    <property type="match status" value="1"/>
</dbReference>
<name>A0ABZ1CJU3_9PROT</name>
<evidence type="ECO:0000256" key="4">
    <source>
        <dbReference type="ARBA" id="ARBA00022989"/>
    </source>
</evidence>
<keyword evidence="5 6" id="KW-0472">Membrane</keyword>
<accession>A0ABZ1CJU3</accession>
<sequence length="245" mass="27281">MHLLKVRVGSWQFSPGVWPTLAALFFFVLTLELGNWQLGRAEAKRALQDRYDVALREAPIHVGGEPLDPESVLYRKLEVRGVFDAAHTILLDNRIYQGVAGYHVLTPLMIEGGSLAILVNRGWVAVGRSRAQPPFPPTPEGTVHLEGIAVDPHSRYLELAPTAPQGRVWQNLDFARYAASTRLRLQPVMLLQTSALADGLRRDWPRPDAGVTMHEGYAIQWYGLAATLAVLWLVLNIRRHAGDDS</sequence>
<keyword evidence="8" id="KW-1185">Reference proteome</keyword>
<dbReference type="InterPro" id="IPR045214">
    <property type="entry name" value="Surf1/Surf4"/>
</dbReference>
<dbReference type="RefSeq" id="WP_324780191.1">
    <property type="nucleotide sequence ID" value="NZ_CP141769.1"/>
</dbReference>
<comment type="subcellular location">
    <subcellularLocation>
        <location evidence="6">Cell membrane</location>
        <topology evidence="6">Multi-pass membrane protein</topology>
    </subcellularLocation>
    <subcellularLocation>
        <location evidence="1">Membrane</location>
    </subcellularLocation>
</comment>
<keyword evidence="6" id="KW-1003">Cell membrane</keyword>
<organism evidence="7 8">
    <name type="scientific">Thiobacillus sedimenti</name>
    <dbReference type="NCBI Taxonomy" id="3110231"/>
    <lineage>
        <taxon>Bacteria</taxon>
        <taxon>Pseudomonadati</taxon>
        <taxon>Pseudomonadota</taxon>
        <taxon>Betaproteobacteria</taxon>
        <taxon>Nitrosomonadales</taxon>
        <taxon>Thiobacillaceae</taxon>
        <taxon>Thiobacillus</taxon>
    </lineage>
</organism>
<reference evidence="7 8" key="1">
    <citation type="submission" date="2023-12" db="EMBL/GenBank/DDBJ databases">
        <title>Thiobacillus sedimentum sp. nov., a chemolithoautotrophic sulfur-oxidizing bacterium isolated from freshwater sediment.</title>
        <authorList>
            <person name="Luo J."/>
            <person name="Dai C."/>
        </authorList>
    </citation>
    <scope>NUCLEOTIDE SEQUENCE [LARGE SCALE GENOMIC DNA]</scope>
    <source>
        <strain evidence="7 8">SCUT-2</strain>
    </source>
</reference>
<evidence type="ECO:0000313" key="7">
    <source>
        <dbReference type="EMBL" id="WRS39660.1"/>
    </source>
</evidence>
<evidence type="ECO:0000256" key="5">
    <source>
        <dbReference type="ARBA" id="ARBA00023136"/>
    </source>
</evidence>
<dbReference type="Pfam" id="PF02104">
    <property type="entry name" value="SURF1"/>
    <property type="match status" value="1"/>
</dbReference>
<proteinExistence type="inferred from homology"/>
<gene>
    <name evidence="7" type="ORF">VA613_01970</name>
</gene>
<dbReference type="EMBL" id="CP141769">
    <property type="protein sequence ID" value="WRS39660.1"/>
    <property type="molecule type" value="Genomic_DNA"/>
</dbReference>
<dbReference type="PANTHER" id="PTHR23427">
    <property type="entry name" value="SURFEIT LOCUS PROTEIN"/>
    <property type="match status" value="1"/>
</dbReference>
<feature type="transmembrane region" description="Helical" evidence="6">
    <location>
        <begin position="16"/>
        <end position="36"/>
    </location>
</feature>
<dbReference type="InterPro" id="IPR002994">
    <property type="entry name" value="Surf1/Shy1"/>
</dbReference>
<evidence type="ECO:0000313" key="8">
    <source>
        <dbReference type="Proteomes" id="UP001334732"/>
    </source>
</evidence>
<keyword evidence="4 6" id="KW-1133">Transmembrane helix</keyword>
<dbReference type="PROSITE" id="PS50895">
    <property type="entry name" value="SURF1"/>
    <property type="match status" value="1"/>
</dbReference>
<dbReference type="Proteomes" id="UP001334732">
    <property type="component" value="Chromosome"/>
</dbReference>
<comment type="similarity">
    <text evidence="2 6">Belongs to the SURF1 family.</text>
</comment>
<protein>
    <recommendedName>
        <fullName evidence="6">SURF1-like protein</fullName>
    </recommendedName>
</protein>
<feature type="transmembrane region" description="Helical" evidence="6">
    <location>
        <begin position="216"/>
        <end position="235"/>
    </location>
</feature>
<evidence type="ECO:0000256" key="1">
    <source>
        <dbReference type="ARBA" id="ARBA00004370"/>
    </source>
</evidence>
<evidence type="ECO:0000256" key="3">
    <source>
        <dbReference type="ARBA" id="ARBA00022692"/>
    </source>
</evidence>
<evidence type="ECO:0000256" key="6">
    <source>
        <dbReference type="RuleBase" id="RU363076"/>
    </source>
</evidence>
<evidence type="ECO:0000256" key="2">
    <source>
        <dbReference type="ARBA" id="ARBA00007165"/>
    </source>
</evidence>